<keyword evidence="2" id="KW-1185">Reference proteome</keyword>
<evidence type="ECO:0000313" key="2">
    <source>
        <dbReference type="Proteomes" id="UP000298138"/>
    </source>
</evidence>
<proteinExistence type="predicted"/>
<dbReference type="AlphaFoldDB" id="A0A4S2N324"/>
<accession>A0A4S2N324</accession>
<evidence type="ECO:0000313" key="1">
    <source>
        <dbReference type="EMBL" id="TGZ83589.1"/>
    </source>
</evidence>
<reference evidence="1 2" key="1">
    <citation type="submission" date="2019-04" db="EMBL/GenBank/DDBJ databases">
        <title>Comparative genomics and transcriptomics to analyze fruiting body development in filamentous ascomycetes.</title>
        <authorList>
            <consortium name="DOE Joint Genome Institute"/>
            <person name="Lutkenhaus R."/>
            <person name="Traeger S."/>
            <person name="Breuer J."/>
            <person name="Kuo A."/>
            <person name="Lipzen A."/>
            <person name="Pangilinan J."/>
            <person name="Dilworth D."/>
            <person name="Sandor L."/>
            <person name="Poggeler S."/>
            <person name="Barry K."/>
            <person name="Grigoriev I.V."/>
            <person name="Nowrousian M."/>
        </authorList>
    </citation>
    <scope>NUCLEOTIDE SEQUENCE [LARGE SCALE GENOMIC DNA]</scope>
    <source>
        <strain evidence="1 2">CBS 389.68</strain>
    </source>
</reference>
<name>A0A4S2N324_9PEZI</name>
<dbReference type="InParanoid" id="A0A4S2N324"/>
<organism evidence="1 2">
    <name type="scientific">Ascodesmis nigricans</name>
    <dbReference type="NCBI Taxonomy" id="341454"/>
    <lineage>
        <taxon>Eukaryota</taxon>
        <taxon>Fungi</taxon>
        <taxon>Dikarya</taxon>
        <taxon>Ascomycota</taxon>
        <taxon>Pezizomycotina</taxon>
        <taxon>Pezizomycetes</taxon>
        <taxon>Pezizales</taxon>
        <taxon>Ascodesmidaceae</taxon>
        <taxon>Ascodesmis</taxon>
    </lineage>
</organism>
<gene>
    <name evidence="1" type="ORF">EX30DRAFT_346358</name>
</gene>
<sequence length="234" mass="26043">MTEFDTDSRRGEIYNERNFTSSRSYDGGDYGLNGLNGLNHLSNLSPSLQPNFSRHHHVLRRASEKENKLNVKKWKRMGPCAAFIADTGFLEKEGIEYFTTEEIVDTVHDDDWPSDIDYVKATSSVRTFMVTTLKGQVGLGTGTPASGLILKFTSMRIQPVTILSSIKLTMIGSFIRTDWFSSSAPIFKAGKMIKHLDLTRTEFAVPSIGTILARATCLMPTTGKMTSLLAMKMT</sequence>
<protein>
    <submittedName>
        <fullName evidence="1">Uncharacterized protein</fullName>
    </submittedName>
</protein>
<dbReference type="EMBL" id="ML220113">
    <property type="protein sequence ID" value="TGZ83589.1"/>
    <property type="molecule type" value="Genomic_DNA"/>
</dbReference>
<dbReference type="Proteomes" id="UP000298138">
    <property type="component" value="Unassembled WGS sequence"/>
</dbReference>